<protein>
    <submittedName>
        <fullName evidence="2">Uncharacterized protein</fullName>
    </submittedName>
</protein>
<feature type="transmembrane region" description="Helical" evidence="1">
    <location>
        <begin position="244"/>
        <end position="267"/>
    </location>
</feature>
<feature type="transmembrane region" description="Helical" evidence="1">
    <location>
        <begin position="16"/>
        <end position="40"/>
    </location>
</feature>
<feature type="transmembrane region" description="Helical" evidence="1">
    <location>
        <begin position="117"/>
        <end position="138"/>
    </location>
</feature>
<evidence type="ECO:0000313" key="2">
    <source>
        <dbReference type="EMBL" id="CAB1128175.1"/>
    </source>
</evidence>
<keyword evidence="3" id="KW-1185">Reference proteome</keyword>
<proteinExistence type="predicted"/>
<keyword evidence="1" id="KW-0472">Membrane</keyword>
<feature type="transmembrane region" description="Helical" evidence="1">
    <location>
        <begin position="389"/>
        <end position="412"/>
    </location>
</feature>
<feature type="transmembrane region" description="Helical" evidence="1">
    <location>
        <begin position="279"/>
        <end position="301"/>
    </location>
</feature>
<feature type="transmembrane region" description="Helical" evidence="1">
    <location>
        <begin position="366"/>
        <end position="383"/>
    </location>
</feature>
<organism evidence="2 3">
    <name type="scientific">Candidatus Hydrogenisulfobacillus filiaventi</name>
    <dbReference type="NCBI Taxonomy" id="2707344"/>
    <lineage>
        <taxon>Bacteria</taxon>
        <taxon>Bacillati</taxon>
        <taxon>Bacillota</taxon>
        <taxon>Clostridia</taxon>
        <taxon>Eubacteriales</taxon>
        <taxon>Clostridiales Family XVII. Incertae Sedis</taxon>
        <taxon>Candidatus Hydrogenisulfobacillus</taxon>
    </lineage>
</organism>
<keyword evidence="1" id="KW-1133">Transmembrane helix</keyword>
<evidence type="ECO:0000256" key="1">
    <source>
        <dbReference type="SAM" id="Phobius"/>
    </source>
</evidence>
<feature type="transmembrane region" description="Helical" evidence="1">
    <location>
        <begin position="46"/>
        <end position="70"/>
    </location>
</feature>
<feature type="transmembrane region" description="Helical" evidence="1">
    <location>
        <begin position="184"/>
        <end position="208"/>
    </location>
</feature>
<sequence>MPVILGRPYTEQTPPFWLPISFFALGFSGWLAGLAALLGARRTVLAGAYTAPGVLAAVHLLTLGFITAFMSGALYQLAPVLLNRRLARPRLGAVQAGLHSLGVVLLTAGMATARPAWMLTGGSLLTIGLLLLAANLVATARGARQRPVSGAFVSVGLVSLLGAAGMGLAMAARWAAGRPPQPLLPWHLALGLGGWFAAILTGVSYKLLPMFLGGPANPRHSPWVLGGLVLSVGLAMAAPHGGPLAAAAALLAAATAALYLGDVTAAWRARPRKPADAAMVAMGLGSLNLALSLALTAAGLATGGVVPWAGAAFFLYLNGWLGISIQGFLSRILPFLLWLHRYSRRWAEGPLPRLTDLLPDRWVRSYTWTTTGGVWLATAGLLLREAPVLAAGLLLTLAGVAAAAGSALAAVGERAPEMARFRTPSPG</sequence>
<dbReference type="Proteomes" id="UP000503399">
    <property type="component" value="Chromosome"/>
</dbReference>
<keyword evidence="1" id="KW-0812">Transmembrane</keyword>
<dbReference type="KEGG" id="hfv:R50_0669"/>
<gene>
    <name evidence="2" type="ORF">R50_0669</name>
</gene>
<feature type="transmembrane region" description="Helical" evidence="1">
    <location>
        <begin position="150"/>
        <end position="172"/>
    </location>
</feature>
<dbReference type="AlphaFoldDB" id="A0A6F8ZEJ6"/>
<feature type="transmembrane region" description="Helical" evidence="1">
    <location>
        <begin position="220"/>
        <end position="238"/>
    </location>
</feature>
<reference evidence="2 3" key="1">
    <citation type="submission" date="2020-02" db="EMBL/GenBank/DDBJ databases">
        <authorList>
            <person name="Hogendoorn C."/>
        </authorList>
    </citation>
    <scope>NUCLEOTIDE SEQUENCE [LARGE SCALE GENOMIC DNA]</scope>
    <source>
        <strain evidence="2">R501</strain>
    </source>
</reference>
<evidence type="ECO:0000313" key="3">
    <source>
        <dbReference type="Proteomes" id="UP000503399"/>
    </source>
</evidence>
<dbReference type="EMBL" id="LR778114">
    <property type="protein sequence ID" value="CAB1128175.1"/>
    <property type="molecule type" value="Genomic_DNA"/>
</dbReference>
<name>A0A6F8ZEJ6_9FIRM</name>
<accession>A0A6F8ZEJ6</accession>
<feature type="transmembrane region" description="Helical" evidence="1">
    <location>
        <begin position="313"/>
        <end position="339"/>
    </location>
</feature>